<evidence type="ECO:0000313" key="1">
    <source>
        <dbReference type="EMBL" id="BBY03231.1"/>
    </source>
</evidence>
<name>A0A7I7P2W8_9MYCO</name>
<keyword evidence="2" id="KW-1185">Reference proteome</keyword>
<protein>
    <submittedName>
        <fullName evidence="1">Uncharacterized protein</fullName>
    </submittedName>
</protein>
<dbReference type="EMBL" id="AP022582">
    <property type="protein sequence ID" value="BBY03231.1"/>
    <property type="molecule type" value="Genomic_DNA"/>
</dbReference>
<proteinExistence type="predicted"/>
<dbReference type="KEGG" id="mseo:MSEO_37300"/>
<sequence length="66" mass="6600">MPVGVSRPLKVIANALATEDRGAAALVADLLGCVGGADHLELAATVEQAAGAVQRFVERIDAATGT</sequence>
<reference evidence="1 2" key="1">
    <citation type="journal article" date="2019" name="Emerg. Microbes Infect.">
        <title>Comprehensive subspecies identification of 175 nontuberculous mycobacteria species based on 7547 genomic profiles.</title>
        <authorList>
            <person name="Matsumoto Y."/>
            <person name="Kinjo T."/>
            <person name="Motooka D."/>
            <person name="Nabeya D."/>
            <person name="Jung N."/>
            <person name="Uechi K."/>
            <person name="Horii T."/>
            <person name="Iida T."/>
            <person name="Fujita J."/>
            <person name="Nakamura S."/>
        </authorList>
    </citation>
    <scope>NUCLEOTIDE SEQUENCE [LARGE SCALE GENOMIC DNA]</scope>
    <source>
        <strain evidence="1 2">JCM 16018</strain>
    </source>
</reference>
<dbReference type="Proteomes" id="UP000466632">
    <property type="component" value="Chromosome"/>
</dbReference>
<accession>A0A7I7P2W8</accession>
<evidence type="ECO:0000313" key="2">
    <source>
        <dbReference type="Proteomes" id="UP000466632"/>
    </source>
</evidence>
<dbReference type="AlphaFoldDB" id="A0A7I7P2W8"/>
<organism evidence="1 2">
    <name type="scientific">Mycobacterium seoulense</name>
    <dbReference type="NCBI Taxonomy" id="386911"/>
    <lineage>
        <taxon>Bacteria</taxon>
        <taxon>Bacillati</taxon>
        <taxon>Actinomycetota</taxon>
        <taxon>Actinomycetes</taxon>
        <taxon>Mycobacteriales</taxon>
        <taxon>Mycobacteriaceae</taxon>
        <taxon>Mycobacterium</taxon>
    </lineage>
</organism>
<gene>
    <name evidence="1" type="ORF">MSEO_37300</name>
</gene>